<proteinExistence type="predicted"/>
<name>A0ABU9BMI0_9BURK</name>
<keyword evidence="4" id="KW-1185">Reference proteome</keyword>
<dbReference type="Pfam" id="PF08885">
    <property type="entry name" value="GSCFA"/>
    <property type="match status" value="1"/>
</dbReference>
<dbReference type="RefSeq" id="WP_341425420.1">
    <property type="nucleotide sequence ID" value="NZ_JBBUTG010000004.1"/>
</dbReference>
<evidence type="ECO:0000313" key="4">
    <source>
        <dbReference type="Proteomes" id="UP001371218"/>
    </source>
</evidence>
<evidence type="ECO:0000313" key="3">
    <source>
        <dbReference type="EMBL" id="MEK8031056.1"/>
    </source>
</evidence>
<accession>A0ABU9BMI0</accession>
<organism evidence="3 4">
    <name type="scientific">Ideonella lacteola</name>
    <dbReference type="NCBI Taxonomy" id="2984193"/>
    <lineage>
        <taxon>Bacteria</taxon>
        <taxon>Pseudomonadati</taxon>
        <taxon>Pseudomonadota</taxon>
        <taxon>Betaproteobacteria</taxon>
        <taxon>Burkholderiales</taxon>
        <taxon>Sphaerotilaceae</taxon>
        <taxon>Ideonella</taxon>
    </lineage>
</organism>
<dbReference type="InterPro" id="IPR014982">
    <property type="entry name" value="GSCFA"/>
</dbReference>
<gene>
    <name evidence="3" type="ORF">AACH06_09535</name>
</gene>
<feature type="compositionally biased region" description="Polar residues" evidence="1">
    <location>
        <begin position="23"/>
        <end position="34"/>
    </location>
</feature>
<feature type="domain" description="GSCFA" evidence="2">
    <location>
        <begin position="88"/>
        <end position="359"/>
    </location>
</feature>
<sequence length="365" mass="40965">MKDIWRAVRQATGAGARDDIAKTENSPLDSASTSHARESGRTNPHNTWAARTFQANQADPTLACHRIWKDLPELHVAPKFKVDRSIAVFASGSCFAREVEDALVDLGFPVATHCDALFHSAPLMHEGHLNPGARPRAYLNRYNSMSMLDEFRHLLGAAPELEKGLLTYALDRGSAADLHYTQSLRQVDSSTTLQRRQRVREHLGPLVRQCKLFVITLGMAECWYDAAADRYLNNTPGPRVMAAYGDRLAVHLTRFDQHRQALQDLHALLSSVHGDDFRLVITVSPVPLERTFLAQDVITTNSYSKSMLRAVAQEFACSHANVDYFPSYELVNYAAPQTAWAWDYRHVTPELVGHIMSLFKTHYVA</sequence>
<dbReference type="Proteomes" id="UP001371218">
    <property type="component" value="Unassembled WGS sequence"/>
</dbReference>
<reference evidence="3 4" key="1">
    <citation type="submission" date="2024-04" db="EMBL/GenBank/DDBJ databases">
        <title>Novel species of the genus Ideonella isolated from streams.</title>
        <authorList>
            <person name="Lu H."/>
        </authorList>
    </citation>
    <scope>NUCLEOTIDE SEQUENCE [LARGE SCALE GENOMIC DNA]</scope>
    <source>
        <strain evidence="3 4">DXS29W</strain>
    </source>
</reference>
<protein>
    <submittedName>
        <fullName evidence="3">GSCFA domain-containing protein</fullName>
    </submittedName>
</protein>
<dbReference type="EMBL" id="JBBUTG010000004">
    <property type="protein sequence ID" value="MEK8031056.1"/>
    <property type="molecule type" value="Genomic_DNA"/>
</dbReference>
<evidence type="ECO:0000256" key="1">
    <source>
        <dbReference type="SAM" id="MobiDB-lite"/>
    </source>
</evidence>
<comment type="caution">
    <text evidence="3">The sequence shown here is derived from an EMBL/GenBank/DDBJ whole genome shotgun (WGS) entry which is preliminary data.</text>
</comment>
<feature type="region of interest" description="Disordered" evidence="1">
    <location>
        <begin position="15"/>
        <end position="45"/>
    </location>
</feature>
<evidence type="ECO:0000259" key="2">
    <source>
        <dbReference type="Pfam" id="PF08885"/>
    </source>
</evidence>